<dbReference type="InterPro" id="IPR045063">
    <property type="entry name" value="Dynamin_N"/>
</dbReference>
<feature type="region of interest" description="Disordered" evidence="11">
    <location>
        <begin position="1"/>
        <end position="96"/>
    </location>
</feature>
<dbReference type="Proteomes" id="UP000827892">
    <property type="component" value="Chromosome V"/>
</dbReference>
<dbReference type="SUPFAM" id="SSF47473">
    <property type="entry name" value="EF-hand"/>
    <property type="match status" value="1"/>
</dbReference>
<dbReference type="InterPro" id="IPR040990">
    <property type="entry name" value="DUF5600"/>
</dbReference>
<feature type="region of interest" description="Disordered" evidence="11">
    <location>
        <begin position="636"/>
        <end position="656"/>
    </location>
</feature>
<dbReference type="Gene3D" id="1.10.238.10">
    <property type="entry name" value="EF-hand"/>
    <property type="match status" value="1"/>
</dbReference>
<feature type="compositionally biased region" description="Basic and acidic residues" evidence="11">
    <location>
        <begin position="63"/>
        <end position="84"/>
    </location>
</feature>
<dbReference type="InterPro" id="IPR002048">
    <property type="entry name" value="EF_hand_dom"/>
</dbReference>
<dbReference type="Pfam" id="PF12763">
    <property type="entry name" value="EH"/>
    <property type="match status" value="1"/>
</dbReference>
<keyword evidence="4" id="KW-0597">Phosphoprotein</keyword>
<evidence type="ECO:0000313" key="16">
    <source>
        <dbReference type="EMBL" id="UMM35984.1"/>
    </source>
</evidence>
<keyword evidence="3" id="KW-1003">Cell membrane</keyword>
<reference evidence="16 18" key="2">
    <citation type="submission" date="2022-04" db="EMBL/GenBank/DDBJ databases">
        <title>Chromosome-level reference genomes for two strains of Caenorhabditis briggsae: an improved platform for comparative genomics.</title>
        <authorList>
            <person name="Stevens L."/>
            <person name="Andersen E."/>
        </authorList>
    </citation>
    <scope>NUCLEOTIDE SEQUENCE [LARGE SCALE GENOMIC DNA]</scope>
    <source>
        <strain evidence="16">VX34</strain>
        <tissue evidence="16">Whole-organism</tissue>
    </source>
</reference>
<dbReference type="FunFam" id="1.10.238.10:FF:000038">
    <property type="entry name" value="EH domain-containing protein 3"/>
    <property type="match status" value="1"/>
</dbReference>
<evidence type="ECO:0000256" key="3">
    <source>
        <dbReference type="ARBA" id="ARBA00022475"/>
    </source>
</evidence>
<evidence type="ECO:0000313" key="15">
    <source>
        <dbReference type="EMBL" id="ULT90177.1"/>
    </source>
</evidence>
<evidence type="ECO:0008006" key="19">
    <source>
        <dbReference type="Google" id="ProtNLM"/>
    </source>
</evidence>
<dbReference type="EMBL" id="CP092624">
    <property type="protein sequence ID" value="UMM35984.1"/>
    <property type="molecule type" value="Genomic_DNA"/>
</dbReference>
<evidence type="ECO:0000256" key="7">
    <source>
        <dbReference type="ARBA" id="ARBA00022753"/>
    </source>
</evidence>
<dbReference type="PROSITE" id="PS51718">
    <property type="entry name" value="G_DYNAMIN_2"/>
    <property type="match status" value="1"/>
</dbReference>
<dbReference type="EMBL" id="CP090895">
    <property type="protein sequence ID" value="ULT90177.1"/>
    <property type="molecule type" value="Genomic_DNA"/>
</dbReference>
<feature type="region of interest" description="Disordered" evidence="11">
    <location>
        <begin position="770"/>
        <end position="796"/>
    </location>
</feature>
<evidence type="ECO:0000256" key="1">
    <source>
        <dbReference type="ARBA" id="ARBA00004125"/>
    </source>
</evidence>
<evidence type="ECO:0000256" key="5">
    <source>
        <dbReference type="ARBA" id="ARBA00022723"/>
    </source>
</evidence>
<dbReference type="InterPro" id="IPR018247">
    <property type="entry name" value="EF_Hand_1_Ca_BS"/>
</dbReference>
<dbReference type="SUPFAM" id="SSF52540">
    <property type="entry name" value="P-loop containing nucleoside triphosphate hydrolases"/>
    <property type="match status" value="1"/>
</dbReference>
<dbReference type="InterPro" id="IPR000261">
    <property type="entry name" value="EH_dom"/>
</dbReference>
<dbReference type="PROSITE" id="PS50222">
    <property type="entry name" value="EF_HAND_2"/>
    <property type="match status" value="1"/>
</dbReference>
<organism evidence="16 18">
    <name type="scientific">Caenorhabditis briggsae</name>
    <dbReference type="NCBI Taxonomy" id="6238"/>
    <lineage>
        <taxon>Eukaryota</taxon>
        <taxon>Metazoa</taxon>
        <taxon>Ecdysozoa</taxon>
        <taxon>Nematoda</taxon>
        <taxon>Chromadorea</taxon>
        <taxon>Rhabditida</taxon>
        <taxon>Rhabditina</taxon>
        <taxon>Rhabditomorpha</taxon>
        <taxon>Rhabditoidea</taxon>
        <taxon>Rhabditidae</taxon>
        <taxon>Peloderinae</taxon>
        <taxon>Caenorhabditis</taxon>
    </lineage>
</organism>
<dbReference type="GO" id="GO:0005509">
    <property type="term" value="F:calcium ion binding"/>
    <property type="evidence" value="ECO:0007669"/>
    <property type="project" value="InterPro"/>
</dbReference>
<gene>
    <name evidence="15" type="ORF">L3Y34_008502</name>
    <name evidence="16" type="ORF">L5515_008347</name>
</gene>
<evidence type="ECO:0000256" key="2">
    <source>
        <dbReference type="ARBA" id="ARBA00004413"/>
    </source>
</evidence>
<evidence type="ECO:0000256" key="9">
    <source>
        <dbReference type="ARBA" id="ARBA00022840"/>
    </source>
</evidence>
<dbReference type="Pfam" id="PF18150">
    <property type="entry name" value="DUF5600"/>
    <property type="match status" value="1"/>
</dbReference>
<dbReference type="PROSITE" id="PS50031">
    <property type="entry name" value="EH"/>
    <property type="match status" value="1"/>
</dbReference>
<keyword evidence="7" id="KW-0967">Endosome</keyword>
<evidence type="ECO:0000313" key="18">
    <source>
        <dbReference type="Proteomes" id="UP000829354"/>
    </source>
</evidence>
<evidence type="ECO:0000256" key="10">
    <source>
        <dbReference type="ARBA" id="ARBA00023136"/>
    </source>
</evidence>
<dbReference type="GO" id="GO:0005525">
    <property type="term" value="F:GTP binding"/>
    <property type="evidence" value="ECO:0007669"/>
    <property type="project" value="InterPro"/>
</dbReference>
<keyword evidence="9" id="KW-0067">ATP-binding</keyword>
<dbReference type="Pfam" id="PF16880">
    <property type="entry name" value="EHD_N"/>
    <property type="match status" value="1"/>
</dbReference>
<proteinExistence type="predicted"/>
<evidence type="ECO:0000259" key="14">
    <source>
        <dbReference type="PROSITE" id="PS51718"/>
    </source>
</evidence>
<dbReference type="AlphaFoldDB" id="A0AAE9F0V5"/>
<dbReference type="CDD" id="cd09913">
    <property type="entry name" value="EHD"/>
    <property type="match status" value="1"/>
</dbReference>
<keyword evidence="5" id="KW-0479">Metal-binding</keyword>
<sequence length="796" mass="89630">MSEENTGQKEGEEERKMNEATAPPVIVINSSGEDEQKKEKKGENEENKGVNKEGTMGSIDLESGIRDVENVEKLEKPTDQDGGKCEISGSVSSSSFEEINAEAEVVLAEEIVDKPIVKPVDSEKKESESKSEELIEKTEVIEIRSEEIVEKTPEDKGTTPVVEENPEKEEIVETTEEKLVVKMREIPPVDPVAAPRPIRRLSVARASMMAPKPSPRLAKYMEPVREEGQKKTKKRSMFSWLGGDSSKKKNKEVLETVSEGLRKIYKQKLLPLEEYHKYHDFHSPALDDPDFDAKPMILLVGQYSTGKTTFIRYLLESDFPGIRIGPEPTTDRFIAVMHGDEEGSIPGNALVVDAKKQFRALSGFGNAFLNRFQCSTLPNQVLESVTIVDTPGILSGEKQRIDRGYDFTGVLEWFAERVDRIILLFDAHKLDISDEFKRCIEALAGNEDKIRIVLNKSDMVDHQQLMRVYGALMWSLGKVFKTPEVSRVYLGSFWDHPLHYDINRRLFQDEQHDLFQDLQALPRNAALRKLNDLIKRARLAKVHAYIIAELRKQMPSMIGKEKKKKELIQNLDKIYEQLQREHNISPGDFPDVNKMREKLQAQDFSKFNPLKPKLLEVVDGMLATDIARLMAQIPKEEASSPAGTNGASDPTVKGGAFSQTTEAETPFGFGRYNARWGEGFDKGADEAEWVVNRERTSADSTFESLGPVNGYLSGRAAKEHMVKSKLPNSVLGKVWKLADIDKDGQLDADEFALANYLINLKLEGHEIPSELPKHLIPPSKRGVQDPVYPTLNDNDE</sequence>
<feature type="compositionally biased region" description="Basic and acidic residues" evidence="11">
    <location>
        <begin position="1"/>
        <end position="18"/>
    </location>
</feature>
<name>A0AAE9F0V5_CAEBR</name>
<evidence type="ECO:0000313" key="17">
    <source>
        <dbReference type="Proteomes" id="UP000827892"/>
    </source>
</evidence>
<dbReference type="FunFam" id="3.40.50.300:FF:000147">
    <property type="entry name" value="EH domain-containing protein 1"/>
    <property type="match status" value="1"/>
</dbReference>
<feature type="compositionally biased region" description="Basic and acidic residues" evidence="11">
    <location>
        <begin position="34"/>
        <end position="51"/>
    </location>
</feature>
<dbReference type="GO" id="GO:0005886">
    <property type="term" value="C:plasma membrane"/>
    <property type="evidence" value="ECO:0007669"/>
    <property type="project" value="UniProtKB-SubCell"/>
</dbReference>
<dbReference type="PANTHER" id="PTHR11216">
    <property type="entry name" value="EH DOMAIN"/>
    <property type="match status" value="1"/>
</dbReference>
<dbReference type="Proteomes" id="UP000829354">
    <property type="component" value="Chromosome V"/>
</dbReference>
<keyword evidence="6" id="KW-0547">Nucleotide-binding</keyword>
<dbReference type="CDD" id="cd00052">
    <property type="entry name" value="EH"/>
    <property type="match status" value="1"/>
</dbReference>
<dbReference type="InterPro" id="IPR027417">
    <property type="entry name" value="P-loop_NTPase"/>
</dbReference>
<feature type="domain" description="Dynamin-type G" evidence="14">
    <location>
        <begin position="291"/>
        <end position="522"/>
    </location>
</feature>
<protein>
    <recommendedName>
        <fullName evidence="19">Protein CBR-RME-1</fullName>
    </recommendedName>
</protein>
<dbReference type="GO" id="GO:0005524">
    <property type="term" value="F:ATP binding"/>
    <property type="evidence" value="ECO:0007669"/>
    <property type="project" value="UniProtKB-KW"/>
</dbReference>
<evidence type="ECO:0000259" key="12">
    <source>
        <dbReference type="PROSITE" id="PS50031"/>
    </source>
</evidence>
<dbReference type="Gene3D" id="1.10.268.20">
    <property type="match status" value="1"/>
</dbReference>
<reference evidence="15 17" key="1">
    <citation type="submission" date="2022-02" db="EMBL/GenBank/DDBJ databases">
        <title>Chromosome-level reference genomes for two strains of Caenorhabditis briggsae: an improved platform for comparative genomics.</title>
        <authorList>
            <person name="Stevens L."/>
            <person name="Andersen E.C."/>
        </authorList>
    </citation>
    <scope>NUCLEOTIDE SEQUENCE [LARGE SCALE GENOMIC DNA]</scope>
    <source>
        <strain evidence="15">QX1410_ONT</strain>
        <tissue evidence="15">Whole-organism</tissue>
    </source>
</reference>
<feature type="compositionally biased region" description="Basic and acidic residues" evidence="11">
    <location>
        <begin position="145"/>
        <end position="157"/>
    </location>
</feature>
<dbReference type="GO" id="GO:0010008">
    <property type="term" value="C:endosome membrane"/>
    <property type="evidence" value="ECO:0007669"/>
    <property type="project" value="UniProtKB-SubCell"/>
</dbReference>
<evidence type="ECO:0000256" key="8">
    <source>
        <dbReference type="ARBA" id="ARBA00022837"/>
    </source>
</evidence>
<dbReference type="PROSITE" id="PS00018">
    <property type="entry name" value="EF_HAND_1"/>
    <property type="match status" value="1"/>
</dbReference>
<feature type="region of interest" description="Disordered" evidence="11">
    <location>
        <begin position="145"/>
        <end position="173"/>
    </location>
</feature>
<evidence type="ECO:0000259" key="13">
    <source>
        <dbReference type="PROSITE" id="PS50222"/>
    </source>
</evidence>
<evidence type="ECO:0000256" key="6">
    <source>
        <dbReference type="ARBA" id="ARBA00022741"/>
    </source>
</evidence>
<dbReference type="InterPro" id="IPR030381">
    <property type="entry name" value="G_DYNAMIN_dom"/>
</dbReference>
<evidence type="ECO:0000256" key="11">
    <source>
        <dbReference type="SAM" id="MobiDB-lite"/>
    </source>
</evidence>
<dbReference type="Pfam" id="PF00350">
    <property type="entry name" value="Dynamin_N"/>
    <property type="match status" value="1"/>
</dbReference>
<evidence type="ECO:0000256" key="4">
    <source>
        <dbReference type="ARBA" id="ARBA00022553"/>
    </source>
</evidence>
<dbReference type="InterPro" id="IPR011992">
    <property type="entry name" value="EF-hand-dom_pair"/>
</dbReference>
<keyword evidence="8" id="KW-0106">Calcium</keyword>
<dbReference type="Gene3D" id="3.40.50.300">
    <property type="entry name" value="P-loop containing nucleotide triphosphate hydrolases"/>
    <property type="match status" value="1"/>
</dbReference>
<feature type="domain" description="EF-hand" evidence="13">
    <location>
        <begin position="726"/>
        <end position="761"/>
    </location>
</feature>
<keyword evidence="18" id="KW-1185">Reference proteome</keyword>
<dbReference type="SMART" id="SM00027">
    <property type="entry name" value="EH"/>
    <property type="match status" value="1"/>
</dbReference>
<keyword evidence="10" id="KW-0472">Membrane</keyword>
<feature type="domain" description="EH" evidence="12">
    <location>
        <begin position="694"/>
        <end position="782"/>
    </location>
</feature>
<accession>A0AAE9F0V5</accession>
<dbReference type="PANTHER" id="PTHR11216:SF31">
    <property type="entry name" value="AT21416P"/>
    <property type="match status" value="1"/>
</dbReference>
<comment type="subcellular location">
    <subcellularLocation>
        <location evidence="2">Cell membrane</location>
        <topology evidence="2">Peripheral membrane protein</topology>
        <orientation evidence="2">Cytoplasmic side</orientation>
    </subcellularLocation>
    <subcellularLocation>
        <location evidence="1">Endosome membrane</location>
        <topology evidence="1">Peripheral membrane protein</topology>
        <orientation evidence="1">Cytoplasmic side</orientation>
    </subcellularLocation>
</comment>
<dbReference type="InterPro" id="IPR031692">
    <property type="entry name" value="EHD_N"/>
</dbReference>